<dbReference type="Proteomes" id="UP000042958">
    <property type="component" value="Unassembled WGS sequence"/>
</dbReference>
<dbReference type="InterPro" id="IPR041472">
    <property type="entry name" value="BL00235/CARNS1_N"/>
</dbReference>
<dbReference type="InterPro" id="IPR011761">
    <property type="entry name" value="ATP-grasp"/>
</dbReference>
<dbReference type="GO" id="GO:0046872">
    <property type="term" value="F:metal ion binding"/>
    <property type="evidence" value="ECO:0007669"/>
    <property type="project" value="InterPro"/>
</dbReference>
<dbReference type="GO" id="GO:0005524">
    <property type="term" value="F:ATP binding"/>
    <property type="evidence" value="ECO:0007669"/>
    <property type="project" value="UniProtKB-UniRule"/>
</dbReference>
<dbReference type="PROSITE" id="PS50975">
    <property type="entry name" value="ATP_GRASP"/>
    <property type="match status" value="1"/>
</dbReference>
<dbReference type="GO" id="GO:0016874">
    <property type="term" value="F:ligase activity"/>
    <property type="evidence" value="ECO:0007669"/>
    <property type="project" value="UniProtKB-KW"/>
</dbReference>
<dbReference type="AlphaFoldDB" id="A0A0F7TMJ3"/>
<keyword evidence="1" id="KW-0436">Ligase</keyword>
<evidence type="ECO:0000256" key="3">
    <source>
        <dbReference type="ARBA" id="ARBA00022840"/>
    </source>
</evidence>
<evidence type="ECO:0000256" key="1">
    <source>
        <dbReference type="ARBA" id="ARBA00022598"/>
    </source>
</evidence>
<sequence length="655" mass="73199">MPSAVQPSSQKDLIYLSDEQKKVTVNWKLRRVEKSDFFEIITVPVHIVDNHYDAREESNTLQHEIAPLCRLVKEYLAGSQRKGDAILQLILPLRRGFGARGNAFRDQLNVYGSSLGYLDHSEFAKEYQPPTQQMAATLADIIPFSVCTVLVDPSLTNQSGIQFKLFEIVSFPWIMQEQPEWKTCALVHGRDSIEAFQPIGETAHDLGIKLIVLDSPGHWLLTSPQYRNLYEEFEPIDMTIDEDFPRRIANAVQTVATRRGRIDGICTVSDRCLLPVSKAATALNMPTGPPYSFATAIDKAASRQLCADEGISFLSVRQPAELRNHLKAGTFHAQYPLIVKPSTGWSSEHVFRVKDEAELCLAAERVATRRNTKILIEPFVDGPEVDANFVLCDGELLFFEASDDFPSPADGPGAGMESNFFETANVLPSALPQVEVDRIRDRLYRLLLDMGFRTGVFHLEARVIDSSMEFAAGQDGILDLRPRFVTEQQPRDGSNRAKCFLIEVNPRPPGFQSVYATRLMYGVDYFALHLLAAVGDNARIRGLGQSFWDRIPIVFPSSVGGPEKGFWCSIVFITGNKGGICDSTDPVSDLLARSPSLKPFISTGMSFFKKGDEIPHATPERLVFLGFFLVLSWSARTDIIDVAQQIRKEFRMAII</sequence>
<protein>
    <recommendedName>
        <fullName evidence="5">ATP-grasp domain-containing protein</fullName>
    </recommendedName>
</protein>
<keyword evidence="3 4" id="KW-0067">ATP-binding</keyword>
<dbReference type="OrthoDB" id="434648at2759"/>
<evidence type="ECO:0000313" key="7">
    <source>
        <dbReference type="Proteomes" id="UP000042958"/>
    </source>
</evidence>
<dbReference type="STRING" id="104259.A0A0F7TMJ3"/>
<dbReference type="PANTHER" id="PTHR43585:SF2">
    <property type="entry name" value="ATP-GRASP ENZYME FSQD"/>
    <property type="match status" value="1"/>
</dbReference>
<dbReference type="Gene3D" id="3.30.470.20">
    <property type="entry name" value="ATP-grasp fold, B domain"/>
    <property type="match status" value="1"/>
</dbReference>
<dbReference type="Pfam" id="PF18130">
    <property type="entry name" value="ATPgrasp_N"/>
    <property type="match status" value="1"/>
</dbReference>
<feature type="domain" description="ATP-grasp" evidence="5">
    <location>
        <begin position="303"/>
        <end position="534"/>
    </location>
</feature>
<organism evidence="6 7">
    <name type="scientific">Penicillium brasilianum</name>
    <dbReference type="NCBI Taxonomy" id="104259"/>
    <lineage>
        <taxon>Eukaryota</taxon>
        <taxon>Fungi</taxon>
        <taxon>Dikarya</taxon>
        <taxon>Ascomycota</taxon>
        <taxon>Pezizomycotina</taxon>
        <taxon>Eurotiomycetes</taxon>
        <taxon>Eurotiomycetidae</taxon>
        <taxon>Eurotiales</taxon>
        <taxon>Aspergillaceae</taxon>
        <taxon>Penicillium</taxon>
    </lineage>
</organism>
<dbReference type="InterPro" id="IPR013815">
    <property type="entry name" value="ATP_grasp_subdomain_1"/>
</dbReference>
<dbReference type="PANTHER" id="PTHR43585">
    <property type="entry name" value="FUMIPYRROLE BIOSYNTHESIS PROTEIN C"/>
    <property type="match status" value="1"/>
</dbReference>
<dbReference type="SUPFAM" id="SSF56059">
    <property type="entry name" value="Glutathione synthetase ATP-binding domain-like"/>
    <property type="match status" value="1"/>
</dbReference>
<gene>
    <name evidence="6" type="ORF">PMG11_05798</name>
</gene>
<name>A0A0F7TMJ3_PENBI</name>
<evidence type="ECO:0000256" key="2">
    <source>
        <dbReference type="ARBA" id="ARBA00022741"/>
    </source>
</evidence>
<keyword evidence="7" id="KW-1185">Reference proteome</keyword>
<evidence type="ECO:0000313" key="6">
    <source>
        <dbReference type="EMBL" id="CEJ57091.1"/>
    </source>
</evidence>
<dbReference type="Pfam" id="PF13535">
    <property type="entry name" value="ATP-grasp_4"/>
    <property type="match status" value="1"/>
</dbReference>
<dbReference type="Gene3D" id="3.40.50.20">
    <property type="match status" value="1"/>
</dbReference>
<reference evidence="7" key="1">
    <citation type="journal article" date="2015" name="Genome Announc.">
        <title>Draft genome sequence of the fungus Penicillium brasilianum MG11.</title>
        <authorList>
            <person name="Horn F."/>
            <person name="Linde J."/>
            <person name="Mattern D.J."/>
            <person name="Walther G."/>
            <person name="Guthke R."/>
            <person name="Brakhage A.A."/>
            <person name="Valiante V."/>
        </authorList>
    </citation>
    <scope>NUCLEOTIDE SEQUENCE [LARGE SCALE GENOMIC DNA]</scope>
    <source>
        <strain evidence="7">MG11</strain>
    </source>
</reference>
<evidence type="ECO:0000256" key="4">
    <source>
        <dbReference type="PROSITE-ProRule" id="PRU00409"/>
    </source>
</evidence>
<keyword evidence="2 4" id="KW-0547">Nucleotide-binding</keyword>
<dbReference type="InterPro" id="IPR052032">
    <property type="entry name" value="ATP-dep_AA_Ligase"/>
</dbReference>
<dbReference type="Gene3D" id="3.30.1490.20">
    <property type="entry name" value="ATP-grasp fold, A domain"/>
    <property type="match status" value="1"/>
</dbReference>
<dbReference type="EMBL" id="CDHK01000005">
    <property type="protein sequence ID" value="CEJ57091.1"/>
    <property type="molecule type" value="Genomic_DNA"/>
</dbReference>
<evidence type="ECO:0000259" key="5">
    <source>
        <dbReference type="PROSITE" id="PS50975"/>
    </source>
</evidence>
<proteinExistence type="predicted"/>
<accession>A0A0F7TMJ3</accession>